<evidence type="ECO:0000256" key="1">
    <source>
        <dbReference type="ARBA" id="ARBA00004196"/>
    </source>
</evidence>
<dbReference type="RefSeq" id="WP_187559072.1">
    <property type="nucleotide sequence ID" value="NZ_JACRTP010000006.1"/>
</dbReference>
<sequence length="419" mass="44971">MKRAVAVLLCAVLATGSITSCQSKKSETAASSSVKEEKETKTDKDNENEKDDTSKNDSKGAENTENQENVSTDIKTDTKSEGDESENTDAENDDMKDDLTMQKLRENGSSIDYTSLEEINLEAGSHIAVVVKSTKNGFWTSVKRGMDAAVADLNEKLGYKGDDKIKLTFEGPSDETDVEDQINIIDAVLGENPDVLCLSAIDMDSCQAQLEAAEENGIPVIVLDSGVKTGNVNATCVVDNYQAGVQAAVKLADTIGGSGKIAVMTHVESAQNCQEREQGFTETIAEKYPDIEIVNISHQNEETSVSEMAESVLKLFPDVKGYFCTNENVSGDVLDAISASGKEVAVVGIDAGKKQKDAIKSGKEVGVLVQNAYGMGYATVVAAARAALGMENDESINPGMEWIDSENISDERYANYLYD</sequence>
<evidence type="ECO:0000259" key="5">
    <source>
        <dbReference type="Pfam" id="PF13407"/>
    </source>
</evidence>
<proteinExistence type="inferred from homology"/>
<dbReference type="Pfam" id="PF13407">
    <property type="entry name" value="Peripla_BP_4"/>
    <property type="match status" value="1"/>
</dbReference>
<comment type="caution">
    <text evidence="6">The sequence shown here is derived from an EMBL/GenBank/DDBJ whole genome shotgun (WGS) entry which is preliminary data.</text>
</comment>
<comment type="similarity">
    <text evidence="2">Belongs to the bacterial solute-binding protein 2 family.</text>
</comment>
<keyword evidence="7" id="KW-1185">Reference proteome</keyword>
<accession>A0ABR7PDS9</accession>
<feature type="compositionally biased region" description="Basic and acidic residues" evidence="4">
    <location>
        <begin position="34"/>
        <end position="62"/>
    </location>
</feature>
<name>A0ABR7PDS9_9FIRM</name>
<dbReference type="EMBL" id="JACRTP010000006">
    <property type="protein sequence ID" value="MBC8629561.1"/>
    <property type="molecule type" value="Genomic_DNA"/>
</dbReference>
<evidence type="ECO:0000313" key="7">
    <source>
        <dbReference type="Proteomes" id="UP000661649"/>
    </source>
</evidence>
<reference evidence="6 7" key="1">
    <citation type="submission" date="2020-08" db="EMBL/GenBank/DDBJ databases">
        <title>Genome public.</title>
        <authorList>
            <person name="Liu C."/>
            <person name="Sun Q."/>
        </authorList>
    </citation>
    <scope>NUCLEOTIDE SEQUENCE [LARGE SCALE GENOMIC DNA]</scope>
    <source>
        <strain evidence="6 7">3_YM_SP_D4_24.mj</strain>
    </source>
</reference>
<evidence type="ECO:0000256" key="2">
    <source>
        <dbReference type="ARBA" id="ARBA00007639"/>
    </source>
</evidence>
<dbReference type="PANTHER" id="PTHR46847">
    <property type="entry name" value="D-ALLOSE-BINDING PERIPLASMIC PROTEIN-RELATED"/>
    <property type="match status" value="1"/>
</dbReference>
<feature type="compositionally biased region" description="Polar residues" evidence="4">
    <location>
        <begin position="63"/>
        <end position="73"/>
    </location>
</feature>
<evidence type="ECO:0000256" key="3">
    <source>
        <dbReference type="ARBA" id="ARBA00022729"/>
    </source>
</evidence>
<protein>
    <submittedName>
        <fullName evidence="6">Substrate-binding domain-containing protein</fullName>
    </submittedName>
</protein>
<evidence type="ECO:0000256" key="4">
    <source>
        <dbReference type="SAM" id="MobiDB-lite"/>
    </source>
</evidence>
<keyword evidence="3" id="KW-0732">Signal</keyword>
<organism evidence="6 7">
    <name type="scientific">Blautia stercoris</name>
    <dbReference type="NCBI Taxonomy" id="871664"/>
    <lineage>
        <taxon>Bacteria</taxon>
        <taxon>Bacillati</taxon>
        <taxon>Bacillota</taxon>
        <taxon>Clostridia</taxon>
        <taxon>Lachnospirales</taxon>
        <taxon>Lachnospiraceae</taxon>
        <taxon>Blautia</taxon>
    </lineage>
</organism>
<dbReference type="CDD" id="cd20005">
    <property type="entry name" value="PBP1_ABC_sugar_binding-like"/>
    <property type="match status" value="1"/>
</dbReference>
<dbReference type="PROSITE" id="PS51257">
    <property type="entry name" value="PROKAR_LIPOPROTEIN"/>
    <property type="match status" value="1"/>
</dbReference>
<dbReference type="SUPFAM" id="SSF53822">
    <property type="entry name" value="Periplasmic binding protein-like I"/>
    <property type="match status" value="1"/>
</dbReference>
<dbReference type="InterPro" id="IPR025997">
    <property type="entry name" value="SBP_2_dom"/>
</dbReference>
<dbReference type="PANTHER" id="PTHR46847:SF1">
    <property type="entry name" value="D-ALLOSE-BINDING PERIPLASMIC PROTEIN-RELATED"/>
    <property type="match status" value="1"/>
</dbReference>
<dbReference type="Proteomes" id="UP000661649">
    <property type="component" value="Unassembled WGS sequence"/>
</dbReference>
<comment type="subcellular location">
    <subcellularLocation>
        <location evidence="1">Cell envelope</location>
    </subcellularLocation>
</comment>
<feature type="compositionally biased region" description="Acidic residues" evidence="4">
    <location>
        <begin position="83"/>
        <end position="96"/>
    </location>
</feature>
<feature type="domain" description="Periplasmic binding protein" evidence="5">
    <location>
        <begin position="127"/>
        <end position="389"/>
    </location>
</feature>
<dbReference type="InterPro" id="IPR028082">
    <property type="entry name" value="Peripla_BP_I"/>
</dbReference>
<gene>
    <name evidence="6" type="ORF">H8712_13275</name>
</gene>
<dbReference type="Gene3D" id="3.40.50.2300">
    <property type="match status" value="2"/>
</dbReference>
<evidence type="ECO:0000313" key="6">
    <source>
        <dbReference type="EMBL" id="MBC8629561.1"/>
    </source>
</evidence>
<feature type="region of interest" description="Disordered" evidence="4">
    <location>
        <begin position="20"/>
        <end position="98"/>
    </location>
</feature>